<keyword evidence="3" id="KW-1185">Reference proteome</keyword>
<name>A0A485L0W7_9STRA</name>
<dbReference type="EMBL" id="CAADRA010005493">
    <property type="protein sequence ID" value="VFT90494.1"/>
    <property type="molecule type" value="Genomic_DNA"/>
</dbReference>
<reference evidence="1" key="2">
    <citation type="submission" date="2019-06" db="EMBL/GenBank/DDBJ databases">
        <title>Genomics analysis of Aphanomyces spp. identifies a new class of oomycete effector associated with host adaptation.</title>
        <authorList>
            <person name="Gaulin E."/>
        </authorList>
    </citation>
    <scope>NUCLEOTIDE SEQUENCE</scope>
    <source>
        <strain evidence="1">CBS 578.67</strain>
    </source>
</reference>
<protein>
    <submittedName>
        <fullName evidence="2">Aste57867_13660 protein</fullName>
    </submittedName>
</protein>
<gene>
    <name evidence="2" type="primary">Aste57867_13660</name>
    <name evidence="1" type="ORF">As57867_013610</name>
    <name evidence="2" type="ORF">ASTE57867_13660</name>
</gene>
<evidence type="ECO:0000313" key="1">
    <source>
        <dbReference type="EMBL" id="KAF0695532.1"/>
    </source>
</evidence>
<accession>A0A485L0W7</accession>
<dbReference type="EMBL" id="VJMH01005472">
    <property type="protein sequence ID" value="KAF0695532.1"/>
    <property type="molecule type" value="Genomic_DNA"/>
</dbReference>
<dbReference type="Proteomes" id="UP000332933">
    <property type="component" value="Unassembled WGS sequence"/>
</dbReference>
<proteinExistence type="predicted"/>
<organism evidence="2 3">
    <name type="scientific">Aphanomyces stellatus</name>
    <dbReference type="NCBI Taxonomy" id="120398"/>
    <lineage>
        <taxon>Eukaryota</taxon>
        <taxon>Sar</taxon>
        <taxon>Stramenopiles</taxon>
        <taxon>Oomycota</taxon>
        <taxon>Saprolegniomycetes</taxon>
        <taxon>Saprolegniales</taxon>
        <taxon>Verrucalvaceae</taxon>
        <taxon>Aphanomyces</taxon>
    </lineage>
</organism>
<sequence length="795" mass="92148">MNDTDDSMFEWVDSKLSNEQHNEWRNLRVDVDCFSGYVPPSVLRKCLSTDCALAYMNVGLKNVPYKKKAIQVIMAPVKIFVSVTEAVALAKELFKRAKVPLFFNEVITEPGTQPSKLDNSQRHLIKSTTKAQISMIEFIETCEEVGITKLFCTNFGVKSTLHGDQWFMKVLKECEKLKCTNFTMDFGINARDLILNLLADKEVPHSALWGLKPDTDLTNTPCRVVYPLLTKVDGSPTLKFFTSTNHERIQYEVDYIDKEYGDILGTLNEIIMYKIKFYSELIHLLHSYNKARTYDFNLEKTTTNSAKNSVLSSKSFLLNACNEEYFQKIGGCRIEATFKITSMRQVHDIRKIMKEVIMKHIKPLFEDDQVHYIELKRYTQINEEWFDWLDQAMPRVRNAKVVPKKFVHCLHASLNGLGVWSYPISRSLEIFKKVYTFKDESADSKNHRLQRLEDFLRAKHPRLYTPDKDINLHALQMKVEITVGGRLNLDFDPRLRNGPTPVFSVRKPLSTQVPHKSLRDVDPLRLLRRVYRHFRDKWVHRVKLLPAHLHRQLDALSHDKTLNKMLVRDPPLQQPEHSHSTRGHSTLATPMDTDVQKASKKCVSKTPSDVLLESLYFLTDNEHLNNMKRTITLQRTRNHISWIPRTQKGQAINFGATADPNVLCEQIWKSYGETWKDVFGCSKNLHISKLTSTIHDFFKPRLPHSEAPISIDAHDAVTDDIYFKKKPSPIQDFRINNRPKTLPLKRINEDPSNCLAKTKKPRLLDPFLETNHTHLAIENQLNKVHYQSARNSEQL</sequence>
<reference evidence="2 3" key="1">
    <citation type="submission" date="2019-03" db="EMBL/GenBank/DDBJ databases">
        <authorList>
            <person name="Gaulin E."/>
            <person name="Dumas B."/>
        </authorList>
    </citation>
    <scope>NUCLEOTIDE SEQUENCE [LARGE SCALE GENOMIC DNA]</scope>
    <source>
        <strain evidence="2">CBS 568.67</strain>
    </source>
</reference>
<dbReference type="AlphaFoldDB" id="A0A485L0W7"/>
<evidence type="ECO:0000313" key="3">
    <source>
        <dbReference type="Proteomes" id="UP000332933"/>
    </source>
</evidence>
<evidence type="ECO:0000313" key="2">
    <source>
        <dbReference type="EMBL" id="VFT90494.1"/>
    </source>
</evidence>